<gene>
    <name evidence="2" type="ORF">DERYTH_LOCUS8041</name>
</gene>
<protein>
    <submittedName>
        <fullName evidence="2">15220_t:CDS:1</fullName>
    </submittedName>
</protein>
<dbReference type="AlphaFoldDB" id="A0A9N9CP55"/>
<keyword evidence="3" id="KW-1185">Reference proteome</keyword>
<accession>A0A9N9CP55</accession>
<sequence length="129" mass="14465">MSLTGYGPLMCGEEICQDQLGITIPFWAGLIFSKALIEDYGFETNERISVVVNKFSSFVELSTRFCVILTYFVATHGVVSGITALLTPLILIMVEKFLFIIRFTPYTSVLANKCPFVNGLSILKYSFQR</sequence>
<reference evidence="2" key="1">
    <citation type="submission" date="2021-06" db="EMBL/GenBank/DDBJ databases">
        <authorList>
            <person name="Kallberg Y."/>
            <person name="Tangrot J."/>
            <person name="Rosling A."/>
        </authorList>
    </citation>
    <scope>NUCLEOTIDE SEQUENCE</scope>
    <source>
        <strain evidence="2">MA453B</strain>
    </source>
</reference>
<comment type="caution">
    <text evidence="2">The sequence shown here is derived from an EMBL/GenBank/DDBJ whole genome shotgun (WGS) entry which is preliminary data.</text>
</comment>
<dbReference type="EMBL" id="CAJVPY010004060">
    <property type="protein sequence ID" value="CAG8609085.1"/>
    <property type="molecule type" value="Genomic_DNA"/>
</dbReference>
<proteinExistence type="predicted"/>
<organism evidence="2 3">
    <name type="scientific">Dentiscutata erythropus</name>
    <dbReference type="NCBI Taxonomy" id="1348616"/>
    <lineage>
        <taxon>Eukaryota</taxon>
        <taxon>Fungi</taxon>
        <taxon>Fungi incertae sedis</taxon>
        <taxon>Mucoromycota</taxon>
        <taxon>Glomeromycotina</taxon>
        <taxon>Glomeromycetes</taxon>
        <taxon>Diversisporales</taxon>
        <taxon>Gigasporaceae</taxon>
        <taxon>Dentiscutata</taxon>
    </lineage>
</organism>
<feature type="transmembrane region" description="Helical" evidence="1">
    <location>
        <begin position="68"/>
        <end position="94"/>
    </location>
</feature>
<name>A0A9N9CP55_9GLOM</name>
<evidence type="ECO:0000313" key="2">
    <source>
        <dbReference type="EMBL" id="CAG8609085.1"/>
    </source>
</evidence>
<evidence type="ECO:0000313" key="3">
    <source>
        <dbReference type="Proteomes" id="UP000789405"/>
    </source>
</evidence>
<keyword evidence="1" id="KW-1133">Transmembrane helix</keyword>
<keyword evidence="1" id="KW-0472">Membrane</keyword>
<dbReference type="Proteomes" id="UP000789405">
    <property type="component" value="Unassembled WGS sequence"/>
</dbReference>
<evidence type="ECO:0000256" key="1">
    <source>
        <dbReference type="SAM" id="Phobius"/>
    </source>
</evidence>
<keyword evidence="1" id="KW-0812">Transmembrane</keyword>